<dbReference type="InterPro" id="IPR036693">
    <property type="entry name" value="TF_LuxR_autoind-bd_dom_sf"/>
</dbReference>
<comment type="caution">
    <text evidence="5">The sequence shown here is derived from an EMBL/GenBank/DDBJ whole genome shotgun (WGS) entry which is preliminary data.</text>
</comment>
<accession>A0A2R5F730</accession>
<dbReference type="AlphaFoldDB" id="A0A2R5F730"/>
<dbReference type="Pfam" id="PF00196">
    <property type="entry name" value="GerE"/>
    <property type="match status" value="1"/>
</dbReference>
<dbReference type="InterPro" id="IPR005143">
    <property type="entry name" value="TF_LuxR_autoind-bd_dom"/>
</dbReference>
<reference evidence="5 6" key="1">
    <citation type="journal article" date="2018" name="Environ. Microbiol.">
        <title>Isolation and genomic characterization of Novimethylophilus kurashikiensis gen. nov. sp. nov., a new lanthanide-dependent methylotrophic species of Methylophilaceae.</title>
        <authorList>
            <person name="Lv H."/>
            <person name="Sahin N."/>
            <person name="Tani A."/>
        </authorList>
    </citation>
    <scope>NUCLEOTIDE SEQUENCE [LARGE SCALE GENOMIC DNA]</scope>
    <source>
        <strain evidence="5 6">La2-4</strain>
    </source>
</reference>
<dbReference type="CDD" id="cd06170">
    <property type="entry name" value="LuxR_C_like"/>
    <property type="match status" value="1"/>
</dbReference>
<dbReference type="PROSITE" id="PS00622">
    <property type="entry name" value="HTH_LUXR_1"/>
    <property type="match status" value="1"/>
</dbReference>
<dbReference type="PANTHER" id="PTHR44688">
    <property type="entry name" value="DNA-BINDING TRANSCRIPTIONAL ACTIVATOR DEVR_DOSR"/>
    <property type="match status" value="1"/>
</dbReference>
<dbReference type="EMBL" id="BDOQ01000003">
    <property type="protein sequence ID" value="GBG13639.1"/>
    <property type="molecule type" value="Genomic_DNA"/>
</dbReference>
<dbReference type="SUPFAM" id="SSF46894">
    <property type="entry name" value="C-terminal effector domain of the bipartite response regulators"/>
    <property type="match status" value="1"/>
</dbReference>
<dbReference type="GO" id="GO:0006355">
    <property type="term" value="P:regulation of DNA-templated transcription"/>
    <property type="evidence" value="ECO:0007669"/>
    <property type="project" value="InterPro"/>
</dbReference>
<evidence type="ECO:0000256" key="1">
    <source>
        <dbReference type="ARBA" id="ARBA00023015"/>
    </source>
</evidence>
<dbReference type="Proteomes" id="UP000245081">
    <property type="component" value="Unassembled WGS sequence"/>
</dbReference>
<sequence length="240" mass="27332">MVKIDALLGLLDCETEEAWSAALFEIAREHGFEQTLYGVVPNRQTPLEQAFLRSNYSANWRSKYDSEKLHYVDPTVGHCLHSTLPLVWEPTTFSAPRQRELYEEASGYGIRSGITYPVHGANGEFGVISFVSDTLADKKFRRELGRFMPELALIRDYVFESSLKFANAAHADLAVRLTRRELESLQWAMKGKSSWEISRIMNCAEATVNFHFANARRKFKVSTRQQAIVKAIRLGLINPD</sequence>
<dbReference type="InterPro" id="IPR016032">
    <property type="entry name" value="Sig_transdc_resp-reg_C-effctor"/>
</dbReference>
<dbReference type="InterPro" id="IPR000792">
    <property type="entry name" value="Tscrpt_reg_LuxR_C"/>
</dbReference>
<feature type="domain" description="HTH luxR-type" evidence="4">
    <location>
        <begin position="170"/>
        <end position="235"/>
    </location>
</feature>
<dbReference type="PRINTS" id="PR00038">
    <property type="entry name" value="HTHLUXR"/>
</dbReference>
<dbReference type="PROSITE" id="PS50043">
    <property type="entry name" value="HTH_LUXR_2"/>
    <property type="match status" value="1"/>
</dbReference>
<dbReference type="SMART" id="SM00421">
    <property type="entry name" value="HTH_LUXR"/>
    <property type="match status" value="1"/>
</dbReference>
<dbReference type="GO" id="GO:0003677">
    <property type="term" value="F:DNA binding"/>
    <property type="evidence" value="ECO:0007669"/>
    <property type="project" value="UniProtKB-KW"/>
</dbReference>
<evidence type="ECO:0000313" key="6">
    <source>
        <dbReference type="Proteomes" id="UP000245081"/>
    </source>
</evidence>
<dbReference type="SUPFAM" id="SSF75516">
    <property type="entry name" value="Pheromone-binding domain of LuxR-like quorum-sensing transcription factors"/>
    <property type="match status" value="1"/>
</dbReference>
<gene>
    <name evidence="5" type="ORF">NMK_1190</name>
</gene>
<keyword evidence="2" id="KW-0238">DNA-binding</keyword>
<dbReference type="Pfam" id="PF03472">
    <property type="entry name" value="Autoind_bind"/>
    <property type="match status" value="1"/>
</dbReference>
<keyword evidence="6" id="KW-1185">Reference proteome</keyword>
<dbReference type="RefSeq" id="WP_227871384.1">
    <property type="nucleotide sequence ID" value="NZ_BDOQ01000003.1"/>
</dbReference>
<name>A0A2R5F730_9PROT</name>
<keyword evidence="1" id="KW-0805">Transcription regulation</keyword>
<organism evidence="5 6">
    <name type="scientific">Novimethylophilus kurashikiensis</name>
    <dbReference type="NCBI Taxonomy" id="1825523"/>
    <lineage>
        <taxon>Bacteria</taxon>
        <taxon>Pseudomonadati</taxon>
        <taxon>Pseudomonadota</taxon>
        <taxon>Betaproteobacteria</taxon>
        <taxon>Nitrosomonadales</taxon>
        <taxon>Methylophilaceae</taxon>
        <taxon>Novimethylophilus</taxon>
    </lineage>
</organism>
<protein>
    <submittedName>
        <fullName evidence="5">Transcriptional regulator EpsA</fullName>
    </submittedName>
</protein>
<dbReference type="Gene3D" id="1.10.10.10">
    <property type="entry name" value="Winged helix-like DNA-binding domain superfamily/Winged helix DNA-binding domain"/>
    <property type="match status" value="1"/>
</dbReference>
<keyword evidence="3" id="KW-0804">Transcription</keyword>
<proteinExistence type="predicted"/>
<dbReference type="PANTHER" id="PTHR44688:SF16">
    <property type="entry name" value="DNA-BINDING TRANSCRIPTIONAL ACTIVATOR DEVR_DOSR"/>
    <property type="match status" value="1"/>
</dbReference>
<evidence type="ECO:0000313" key="5">
    <source>
        <dbReference type="EMBL" id="GBG13639.1"/>
    </source>
</evidence>
<evidence type="ECO:0000259" key="4">
    <source>
        <dbReference type="PROSITE" id="PS50043"/>
    </source>
</evidence>
<evidence type="ECO:0000256" key="3">
    <source>
        <dbReference type="ARBA" id="ARBA00023163"/>
    </source>
</evidence>
<dbReference type="InterPro" id="IPR036388">
    <property type="entry name" value="WH-like_DNA-bd_sf"/>
</dbReference>
<evidence type="ECO:0000256" key="2">
    <source>
        <dbReference type="ARBA" id="ARBA00023125"/>
    </source>
</evidence>
<dbReference type="Gene3D" id="3.30.450.80">
    <property type="entry name" value="Transcription factor LuxR-like, autoinducer-binding domain"/>
    <property type="match status" value="1"/>
</dbReference>